<keyword evidence="2" id="KW-0812">Transmembrane</keyword>
<dbReference type="PANTHER" id="PTHR22803">
    <property type="entry name" value="MANNOSE, PHOSPHOLIPASE, LECTIN RECEPTOR RELATED"/>
    <property type="match status" value="1"/>
</dbReference>
<dbReference type="Pfam" id="PF00059">
    <property type="entry name" value="Lectin_C"/>
    <property type="match status" value="1"/>
</dbReference>
<dbReference type="Proteomes" id="UP000261480">
    <property type="component" value="Unplaced"/>
</dbReference>
<keyword evidence="1" id="KW-0175">Coiled coil</keyword>
<dbReference type="InterPro" id="IPR016187">
    <property type="entry name" value="CTDL_fold"/>
</dbReference>
<dbReference type="InterPro" id="IPR001304">
    <property type="entry name" value="C-type_lectin-like"/>
</dbReference>
<evidence type="ECO:0000256" key="2">
    <source>
        <dbReference type="SAM" id="Phobius"/>
    </source>
</evidence>
<keyword evidence="2" id="KW-1133">Transmembrane helix</keyword>
<evidence type="ECO:0000259" key="3">
    <source>
        <dbReference type="PROSITE" id="PS50041"/>
    </source>
</evidence>
<dbReference type="AlphaFoldDB" id="A0A3B3XWC4"/>
<evidence type="ECO:0000313" key="4">
    <source>
        <dbReference type="Ensembl" id="ENSPMEP00000019351.1"/>
    </source>
</evidence>
<dbReference type="SMART" id="SM00034">
    <property type="entry name" value="CLECT"/>
    <property type="match status" value="1"/>
</dbReference>
<name>A0A3B3XWC4_9TELE</name>
<dbReference type="InterPro" id="IPR016186">
    <property type="entry name" value="C-type_lectin-like/link_sf"/>
</dbReference>
<sequence length="330" mass="38458">MELKMSLTPLRIFKLIWHIVLVGILSGILLAVVLIIIVEWNTNQVVITSLEQVKEEMAINTERLLEEKNWIAEQLNITKANFSILKAEYDQMWSSCNLTMLEMEINRLNGVLKRAAQSRDQYERQVRQLTNQVRTLQNNYRPMEQENRKQRSILSSKRLDYIWNLCDRTTLRCSRCLRGWKEHASRCFLLTKVDKNWENARIDCLKYKGDLAVVHNAEDQAFLTNLTFQFKKANPDITFHSAWIGLQDLVKEGVHFWVNGERIKWDVIYWRTGEPNNAIATWDTDQAGQDCVSIVPPDAVGPEGWMNSWDDITCVGKRHYICETDALILA</sequence>
<feature type="domain" description="C-type lectin" evidence="3">
    <location>
        <begin position="183"/>
        <end position="323"/>
    </location>
</feature>
<dbReference type="Ensembl" id="ENSPMET00000028710.1">
    <property type="protein sequence ID" value="ENSPMEP00000019351.1"/>
    <property type="gene ID" value="ENSPMEG00000022369.1"/>
</dbReference>
<proteinExistence type="predicted"/>
<accession>A0A3B3XWC4</accession>
<organism evidence="4 5">
    <name type="scientific">Poecilia mexicana</name>
    <dbReference type="NCBI Taxonomy" id="48701"/>
    <lineage>
        <taxon>Eukaryota</taxon>
        <taxon>Metazoa</taxon>
        <taxon>Chordata</taxon>
        <taxon>Craniata</taxon>
        <taxon>Vertebrata</taxon>
        <taxon>Euteleostomi</taxon>
        <taxon>Actinopterygii</taxon>
        <taxon>Neopterygii</taxon>
        <taxon>Teleostei</taxon>
        <taxon>Neoteleostei</taxon>
        <taxon>Acanthomorphata</taxon>
        <taxon>Ovalentaria</taxon>
        <taxon>Atherinomorphae</taxon>
        <taxon>Cyprinodontiformes</taxon>
        <taxon>Poeciliidae</taxon>
        <taxon>Poeciliinae</taxon>
        <taxon>Poecilia</taxon>
    </lineage>
</organism>
<feature type="transmembrane region" description="Helical" evidence="2">
    <location>
        <begin position="12"/>
        <end position="38"/>
    </location>
</feature>
<dbReference type="SUPFAM" id="SSF56436">
    <property type="entry name" value="C-type lectin-like"/>
    <property type="match status" value="1"/>
</dbReference>
<reference evidence="4" key="2">
    <citation type="submission" date="2025-09" db="UniProtKB">
        <authorList>
            <consortium name="Ensembl"/>
        </authorList>
    </citation>
    <scope>IDENTIFICATION</scope>
</reference>
<dbReference type="InterPro" id="IPR050111">
    <property type="entry name" value="C-type_lectin/snaclec_domain"/>
</dbReference>
<protein>
    <recommendedName>
        <fullName evidence="3">C-type lectin domain-containing protein</fullName>
    </recommendedName>
</protein>
<reference evidence="4" key="1">
    <citation type="submission" date="2025-08" db="UniProtKB">
        <authorList>
            <consortium name="Ensembl"/>
        </authorList>
    </citation>
    <scope>IDENTIFICATION</scope>
</reference>
<dbReference type="PROSITE" id="PS50041">
    <property type="entry name" value="C_TYPE_LECTIN_2"/>
    <property type="match status" value="1"/>
</dbReference>
<keyword evidence="5" id="KW-1185">Reference proteome</keyword>
<evidence type="ECO:0000313" key="5">
    <source>
        <dbReference type="Proteomes" id="UP000261480"/>
    </source>
</evidence>
<dbReference type="Gene3D" id="3.10.100.10">
    <property type="entry name" value="Mannose-Binding Protein A, subunit A"/>
    <property type="match status" value="1"/>
</dbReference>
<keyword evidence="2" id="KW-0472">Membrane</keyword>
<evidence type="ECO:0000256" key="1">
    <source>
        <dbReference type="SAM" id="Coils"/>
    </source>
</evidence>
<dbReference type="STRING" id="48701.ENSPMEP00000019351"/>
<feature type="coiled-coil region" evidence="1">
    <location>
        <begin position="105"/>
        <end position="146"/>
    </location>
</feature>